<feature type="non-terminal residue" evidence="2">
    <location>
        <position position="282"/>
    </location>
</feature>
<feature type="chain" id="PRO_5011352999" evidence="1">
    <location>
        <begin position="20"/>
        <end position="282"/>
    </location>
</feature>
<protein>
    <submittedName>
        <fullName evidence="2">Uncharacterized protein</fullName>
    </submittedName>
</protein>
<proteinExistence type="predicted"/>
<keyword evidence="1" id="KW-0732">Signal</keyword>
<dbReference type="EMBL" id="HACM01006784">
    <property type="protein sequence ID" value="CRZ07226.1"/>
    <property type="molecule type" value="Transcribed_RNA"/>
</dbReference>
<accession>A0A0H5QZ61</accession>
<name>A0A0H5QZ61_9EUKA</name>
<organism evidence="2">
    <name type="scientific">Spongospora subterranea</name>
    <dbReference type="NCBI Taxonomy" id="70186"/>
    <lineage>
        <taxon>Eukaryota</taxon>
        <taxon>Sar</taxon>
        <taxon>Rhizaria</taxon>
        <taxon>Endomyxa</taxon>
        <taxon>Phytomyxea</taxon>
        <taxon>Plasmodiophorida</taxon>
        <taxon>Plasmodiophoridae</taxon>
        <taxon>Spongospora</taxon>
    </lineage>
</organism>
<dbReference type="AlphaFoldDB" id="A0A0H5QZ61"/>
<evidence type="ECO:0000313" key="2">
    <source>
        <dbReference type="EMBL" id="CRZ07220.1"/>
    </source>
</evidence>
<evidence type="ECO:0000256" key="1">
    <source>
        <dbReference type="SAM" id="SignalP"/>
    </source>
</evidence>
<dbReference type="EMBL" id="HACM01006778">
    <property type="protein sequence ID" value="CRZ07220.1"/>
    <property type="molecule type" value="Transcribed_RNA"/>
</dbReference>
<reference evidence="2" key="1">
    <citation type="submission" date="2015-04" db="EMBL/GenBank/DDBJ databases">
        <title>The genome sequence of the plant pathogenic Rhizarian Plasmodiophora brassicae reveals insights in its biotrophic life cycle and the origin of chitin synthesis.</title>
        <authorList>
            <person name="Schwelm A."/>
            <person name="Fogelqvist J."/>
            <person name="Knaust A."/>
            <person name="Julke S."/>
            <person name="Lilja T."/>
            <person name="Dhandapani V."/>
            <person name="Bonilla-Rosso G."/>
            <person name="Karlsson M."/>
            <person name="Shevchenko A."/>
            <person name="Choi S.R."/>
            <person name="Kim H.G."/>
            <person name="Park J.Y."/>
            <person name="Lim Y.P."/>
            <person name="Ludwig-Muller J."/>
            <person name="Dixelius C."/>
        </authorList>
    </citation>
    <scope>NUCLEOTIDE SEQUENCE</scope>
    <source>
        <tissue evidence="2">Potato root galls</tissue>
    </source>
</reference>
<feature type="signal peptide" evidence="1">
    <location>
        <begin position="1"/>
        <end position="19"/>
    </location>
</feature>
<sequence length="282" mass="30657">MCALNMLGLLFVAIGSIRSAIIESEPGNDNPLRSCQVNIAPRIASSTFSSATSTSQDCAMFNGEKHVSNIPVFEYSTTSELKSPQGNSLLVLDLSNKKGVAQSGERSSINEWDSSTGSKIEASHISIDSQDLRQVGEKIVCVFDLNLPPIDSELLPSKDFRENLMPDHINAQELGESFSTNSAEWNSSTGSTIDASHIIIGSQQVRVEDHNLDFLNNSNGIPNNSEILPCKGFRKHLVPANRNVHQFGDSSSRILAVQSMSHLSLGLLSSSQNWTPNTRSNR</sequence>